<sequence>MSTYKDSAADFTTESFYKQLKIAFEDRPRRIRPLIEKPTYEAYCLQVKNIAEFKRLSISGAHTRGNFAHAPTASHEPRMPDETATADAMDWEPSIAKSSKRAKWVSKEELDRRRQLGQCMRCCSSRHLVKGFPFLPPKRPFEVANAGLDTLKVSEIEIRDAVLDEDDTDTKPIDEQFLQGKVKLQ</sequence>
<evidence type="ECO:0000313" key="1">
    <source>
        <dbReference type="EMBL" id="ODQ71799.1"/>
    </source>
</evidence>
<gene>
    <name evidence="1" type="ORF">LIPSTDRAFT_73557</name>
</gene>
<reference evidence="1 2" key="1">
    <citation type="journal article" date="2016" name="Proc. Natl. Acad. Sci. U.S.A.">
        <title>Comparative genomics of biotechnologically important yeasts.</title>
        <authorList>
            <person name="Riley R."/>
            <person name="Haridas S."/>
            <person name="Wolfe K.H."/>
            <person name="Lopes M.R."/>
            <person name="Hittinger C.T."/>
            <person name="Goeker M."/>
            <person name="Salamov A.A."/>
            <person name="Wisecaver J.H."/>
            <person name="Long T.M."/>
            <person name="Calvey C.H."/>
            <person name="Aerts A.L."/>
            <person name="Barry K.W."/>
            <person name="Choi C."/>
            <person name="Clum A."/>
            <person name="Coughlan A.Y."/>
            <person name="Deshpande S."/>
            <person name="Douglass A.P."/>
            <person name="Hanson S.J."/>
            <person name="Klenk H.-P."/>
            <person name="LaButti K.M."/>
            <person name="Lapidus A."/>
            <person name="Lindquist E.A."/>
            <person name="Lipzen A.M."/>
            <person name="Meier-Kolthoff J.P."/>
            <person name="Ohm R.A."/>
            <person name="Otillar R.P."/>
            <person name="Pangilinan J.L."/>
            <person name="Peng Y."/>
            <person name="Rokas A."/>
            <person name="Rosa C.A."/>
            <person name="Scheuner C."/>
            <person name="Sibirny A.A."/>
            <person name="Slot J.C."/>
            <person name="Stielow J.B."/>
            <person name="Sun H."/>
            <person name="Kurtzman C.P."/>
            <person name="Blackwell M."/>
            <person name="Grigoriev I.V."/>
            <person name="Jeffries T.W."/>
        </authorList>
    </citation>
    <scope>NUCLEOTIDE SEQUENCE [LARGE SCALE GENOMIC DNA]</scope>
    <source>
        <strain evidence="1 2">NRRL Y-11557</strain>
    </source>
</reference>
<dbReference type="AlphaFoldDB" id="A0A1E3Q278"/>
<organism evidence="1 2">
    <name type="scientific">Lipomyces starkeyi NRRL Y-11557</name>
    <dbReference type="NCBI Taxonomy" id="675824"/>
    <lineage>
        <taxon>Eukaryota</taxon>
        <taxon>Fungi</taxon>
        <taxon>Dikarya</taxon>
        <taxon>Ascomycota</taxon>
        <taxon>Saccharomycotina</taxon>
        <taxon>Lipomycetes</taxon>
        <taxon>Lipomycetales</taxon>
        <taxon>Lipomycetaceae</taxon>
        <taxon>Lipomyces</taxon>
    </lineage>
</organism>
<name>A0A1E3Q278_LIPST</name>
<dbReference type="OrthoDB" id="4366649at2759"/>
<dbReference type="EMBL" id="KV454297">
    <property type="protein sequence ID" value="ODQ71799.1"/>
    <property type="molecule type" value="Genomic_DNA"/>
</dbReference>
<evidence type="ECO:0000313" key="2">
    <source>
        <dbReference type="Proteomes" id="UP000094385"/>
    </source>
</evidence>
<accession>A0A1E3Q278</accession>
<protein>
    <submittedName>
        <fullName evidence="1">Uncharacterized protein</fullName>
    </submittedName>
</protein>
<dbReference type="STRING" id="675824.A0A1E3Q278"/>
<proteinExistence type="predicted"/>
<dbReference type="Proteomes" id="UP000094385">
    <property type="component" value="Unassembled WGS sequence"/>
</dbReference>
<keyword evidence="2" id="KW-1185">Reference proteome</keyword>